<dbReference type="EMBL" id="AM114193">
    <property type="protein sequence ID" value="CAJ37701.1"/>
    <property type="molecule type" value="Genomic_DNA"/>
</dbReference>
<evidence type="ECO:0000313" key="2">
    <source>
        <dbReference type="Proteomes" id="UP000000663"/>
    </source>
</evidence>
<protein>
    <submittedName>
        <fullName evidence="1">Uncharacterized protein</fullName>
    </submittedName>
</protein>
<gene>
    <name evidence="1" type="ORF">RCIA196</name>
</gene>
<name>Q0W1P2_METAR</name>
<evidence type="ECO:0000313" key="1">
    <source>
        <dbReference type="EMBL" id="CAJ37701.1"/>
    </source>
</evidence>
<keyword evidence="2" id="KW-1185">Reference proteome</keyword>
<organism evidence="1 2">
    <name type="scientific">Methanocella arvoryzae (strain DSM 22066 / NBRC 105507 / MRE50)</name>
    <dbReference type="NCBI Taxonomy" id="351160"/>
    <lineage>
        <taxon>Archaea</taxon>
        <taxon>Methanobacteriati</taxon>
        <taxon>Methanobacteriota</taxon>
        <taxon>Stenosarchaea group</taxon>
        <taxon>Methanomicrobia</taxon>
        <taxon>Methanocellales</taxon>
        <taxon>Methanocellaceae</taxon>
        <taxon>Methanocella</taxon>
    </lineage>
</organism>
<sequence>MELLQQAIISTASAILKKKNMKAWGFSPRTFLCLEPGLPVFGQAVPAVYWSSLCGFEGYFAFFAAVRAGCFVHLSRAVEVPGAAPGPESTVAHYWHSLEPGLPVFGQAVPAVYWSSLCGFEGYFAFFAAVRAGCFVHLSRAVEVPGASKIPGASKSTVTHC</sequence>
<dbReference type="Proteomes" id="UP000000663">
    <property type="component" value="Chromosome"/>
</dbReference>
<accession>Q0W1P2</accession>
<dbReference type="STRING" id="351160.RCIA196"/>
<dbReference type="eggNOG" id="arCOG07956">
    <property type="taxonomic scope" value="Archaea"/>
</dbReference>
<dbReference type="AlphaFoldDB" id="Q0W1P2"/>
<dbReference type="KEGG" id="rci:RCIA196"/>
<reference evidence="1 2" key="1">
    <citation type="journal article" date="2006" name="Science">
        <title>Genome of rice cluster I archaea -- the key methane producers in the rice rhizosphere.</title>
        <authorList>
            <person name="Erkel C."/>
            <person name="Kube M."/>
            <person name="Reinhardt R."/>
            <person name="Liesack W."/>
        </authorList>
    </citation>
    <scope>NUCLEOTIDE SEQUENCE [LARGE SCALE GENOMIC DNA]</scope>
    <source>
        <strain evidence="2">DSM 22066 / NBRC 105507 / MRE50</strain>
    </source>
</reference>
<proteinExistence type="predicted"/>